<name>A0ACB1AY21_MELEN</name>
<evidence type="ECO:0000313" key="1">
    <source>
        <dbReference type="EMBL" id="CAK5112568.1"/>
    </source>
</evidence>
<sequence length="432" mass="48905">MSSKSNRSKDQREQAIHVDASTDETNANSTSSTSLNAHLIEVRVNEEVVERKEKESLATIYKVEIEELRKQLEYSTRDKAKYLDYLLKLRIYYLLRLQIEHDMATSGYEELKSRIPHLEQEFKKAKKGTPNTGMLLLVLVKRRLLLLFKIVNMNVQQKTIKGLLMCLLVVEETLRRAHEDAEIQLQQRDEKIAQLKDEIQRLSFKYQDLLDLKVKLDTELNEFHRICDQEDARSGITPLGTPNTATTSNLSAPLSSTRVVLRSSTSVFNGNGSGDDSMIGSQRGTKRRLNQEDLVSIGQSTQKWTSSGDAAVDVIIDEHDTDGKFIRLYNKGDETISVGNWVVRSTAGGIETTFKFPSRAKILPGKHATIWSSNANAEHQPPNSYVMKNPVWPHGRCICTELLNPDLKVYAWRKSVLGIQNGSDADKNCIIM</sequence>
<dbReference type="EMBL" id="CAVMJV010000144">
    <property type="protein sequence ID" value="CAK5112568.1"/>
    <property type="molecule type" value="Genomic_DNA"/>
</dbReference>
<evidence type="ECO:0000313" key="2">
    <source>
        <dbReference type="Proteomes" id="UP001497535"/>
    </source>
</evidence>
<gene>
    <name evidence="1" type="ORF">MENTE1834_LOCUS44926</name>
</gene>
<accession>A0ACB1AY21</accession>
<protein>
    <submittedName>
        <fullName evidence="1">Uncharacterized protein</fullName>
    </submittedName>
</protein>
<proteinExistence type="predicted"/>
<comment type="caution">
    <text evidence="1">The sequence shown here is derived from an EMBL/GenBank/DDBJ whole genome shotgun (WGS) entry which is preliminary data.</text>
</comment>
<reference evidence="1" key="1">
    <citation type="submission" date="2023-11" db="EMBL/GenBank/DDBJ databases">
        <authorList>
            <person name="Poullet M."/>
        </authorList>
    </citation>
    <scope>NUCLEOTIDE SEQUENCE</scope>
    <source>
        <strain evidence="1">E1834</strain>
    </source>
</reference>
<organism evidence="1 2">
    <name type="scientific">Meloidogyne enterolobii</name>
    <name type="common">Root-knot nematode worm</name>
    <name type="synonym">Meloidogyne mayaguensis</name>
    <dbReference type="NCBI Taxonomy" id="390850"/>
    <lineage>
        <taxon>Eukaryota</taxon>
        <taxon>Metazoa</taxon>
        <taxon>Ecdysozoa</taxon>
        <taxon>Nematoda</taxon>
        <taxon>Chromadorea</taxon>
        <taxon>Rhabditida</taxon>
        <taxon>Tylenchina</taxon>
        <taxon>Tylenchomorpha</taxon>
        <taxon>Tylenchoidea</taxon>
        <taxon>Meloidogynidae</taxon>
        <taxon>Meloidogyninae</taxon>
        <taxon>Meloidogyne</taxon>
    </lineage>
</organism>
<keyword evidence="2" id="KW-1185">Reference proteome</keyword>
<dbReference type="Proteomes" id="UP001497535">
    <property type="component" value="Unassembled WGS sequence"/>
</dbReference>